<keyword evidence="7 10" id="KW-0326">Glycosidase</keyword>
<organism evidence="11 12">
    <name type="scientific">Arthrobacter sulfonylureivorans</name>
    <dbReference type="NCBI Taxonomy" id="2486855"/>
    <lineage>
        <taxon>Bacteria</taxon>
        <taxon>Bacillati</taxon>
        <taxon>Actinomycetota</taxon>
        <taxon>Actinomycetes</taxon>
        <taxon>Micrococcales</taxon>
        <taxon>Micrococcaceae</taxon>
        <taxon>Arthrobacter</taxon>
    </lineage>
</organism>
<dbReference type="SUPFAM" id="SSF51445">
    <property type="entry name" value="(Trans)glycosidases"/>
    <property type="match status" value="1"/>
</dbReference>
<dbReference type="InterPro" id="IPR017853">
    <property type="entry name" value="GH"/>
</dbReference>
<dbReference type="Pfam" id="PF00232">
    <property type="entry name" value="Glyco_hydro_1"/>
    <property type="match status" value="1"/>
</dbReference>
<comment type="catalytic activity">
    <reaction evidence="1 10">
        <text>Hydrolysis of terminal, non-reducing beta-D-glucosyl residues with release of beta-D-glucose.</text>
        <dbReference type="EC" id="3.2.1.21"/>
    </reaction>
</comment>
<dbReference type="GO" id="GO:0008422">
    <property type="term" value="F:beta-glucosidase activity"/>
    <property type="evidence" value="ECO:0007669"/>
    <property type="project" value="UniProtKB-EC"/>
</dbReference>
<evidence type="ECO:0000256" key="6">
    <source>
        <dbReference type="ARBA" id="ARBA00023277"/>
    </source>
</evidence>
<dbReference type="InterPro" id="IPR033132">
    <property type="entry name" value="GH_1_N_CS"/>
</dbReference>
<proteinExistence type="inferred from homology"/>
<dbReference type="EC" id="3.2.1.21" evidence="3 10"/>
<gene>
    <name evidence="11" type="ORF">MNQ99_12935</name>
</gene>
<dbReference type="EMBL" id="CP093326">
    <property type="protein sequence ID" value="UNK44861.1"/>
    <property type="molecule type" value="Genomic_DNA"/>
</dbReference>
<name>A0ABY3W5X2_9MICC</name>
<evidence type="ECO:0000313" key="12">
    <source>
        <dbReference type="Proteomes" id="UP000829069"/>
    </source>
</evidence>
<comment type="similarity">
    <text evidence="2 10">Belongs to the glycosyl hydrolase 1 family.</text>
</comment>
<dbReference type="InterPro" id="IPR001360">
    <property type="entry name" value="Glyco_hydro_1"/>
</dbReference>
<keyword evidence="6" id="KW-0119">Carbohydrate metabolism</keyword>
<feature type="active site" description="Nucleophile" evidence="9">
    <location>
        <position position="376"/>
    </location>
</feature>
<keyword evidence="8" id="KW-0624">Polysaccharide degradation</keyword>
<reference evidence="11 12" key="1">
    <citation type="submission" date="2022-03" db="EMBL/GenBank/DDBJ databases">
        <title>Isotopic signatures of nitrous oxide derived from detoxification processes.</title>
        <authorList>
            <person name="Behrendt U."/>
            <person name="Buchen C."/>
            <person name="Well R."/>
            <person name="Ulrich A."/>
            <person name="Rohe L."/>
            <person name="Kolb S."/>
            <person name="Schloter M."/>
            <person name="Horn M.A."/>
            <person name="Augustin J."/>
        </authorList>
    </citation>
    <scope>NUCLEOTIDE SEQUENCE [LARGE SCALE GENOMIC DNA]</scope>
    <source>
        <strain evidence="11 12">S4-C24</strain>
    </source>
</reference>
<dbReference type="PROSITE" id="PS00653">
    <property type="entry name" value="GLYCOSYL_HYDROL_F1_2"/>
    <property type="match status" value="1"/>
</dbReference>
<sequence>MSKVLQFPKRFLWGAATAAYQVEGASDQDGRTDSIWDAFCRMPGAVVGGQTGGTACDHYHRYREDVALMSSLNLGAYRFSTSWPRIKPDDAAVNPAGLDFYSRLVNELCAAGIKPWLTLYHWDLPQALQEQGGWANRDTAYRFAEYALIVHEALGDRVRVWTTLNEPWCSAFLGYGSGVHAPGIQSQPQALAAMHHLLLGHGLVVDELRRRDPDAKLGLTLNFTVADPLDPDDEFDVDAARRIDGQFNRAFLDPIFHGSYPPDFLADVEKYGLDAKIRDGDLDLIRSRIHTLGVNYYHGEAVTGHPREDAENAHAAPVERPVAPAFPAADHVSSVSRGLPTTAMGWEVQPEGLYRLLLRLQDEYSGPAGTALYITENGAAFDDEVAGDGAVHDPQRLEFLRAHIIQCHRAIQAGVDLQGYFGWSLMDNFEWAWGYDKRFGLTRVDYNTLERTVKDSGRWYAQVAASNQIHTAP</sequence>
<dbReference type="InterPro" id="IPR018120">
    <property type="entry name" value="Glyco_hydro_1_AS"/>
</dbReference>
<keyword evidence="12" id="KW-1185">Reference proteome</keyword>
<dbReference type="Proteomes" id="UP000829069">
    <property type="component" value="Chromosome"/>
</dbReference>
<keyword evidence="4 10" id="KW-0378">Hydrolase</keyword>
<dbReference type="PROSITE" id="PS00572">
    <property type="entry name" value="GLYCOSYL_HYDROL_F1_1"/>
    <property type="match status" value="1"/>
</dbReference>
<dbReference type="RefSeq" id="WP_241913212.1">
    <property type="nucleotide sequence ID" value="NZ_CP093326.1"/>
</dbReference>
<protein>
    <recommendedName>
        <fullName evidence="3 10">Beta-glucosidase</fullName>
        <ecNumber evidence="3 10">3.2.1.21</ecNumber>
    </recommendedName>
</protein>
<evidence type="ECO:0000313" key="11">
    <source>
        <dbReference type="EMBL" id="UNK44861.1"/>
    </source>
</evidence>
<evidence type="ECO:0000256" key="10">
    <source>
        <dbReference type="RuleBase" id="RU361175"/>
    </source>
</evidence>
<dbReference type="PANTHER" id="PTHR10353">
    <property type="entry name" value="GLYCOSYL HYDROLASE"/>
    <property type="match status" value="1"/>
</dbReference>
<evidence type="ECO:0000256" key="1">
    <source>
        <dbReference type="ARBA" id="ARBA00000448"/>
    </source>
</evidence>
<evidence type="ECO:0000256" key="2">
    <source>
        <dbReference type="ARBA" id="ARBA00010838"/>
    </source>
</evidence>
<evidence type="ECO:0000256" key="9">
    <source>
        <dbReference type="PROSITE-ProRule" id="PRU10055"/>
    </source>
</evidence>
<accession>A0ABY3W5X2</accession>
<evidence type="ECO:0000256" key="5">
    <source>
        <dbReference type="ARBA" id="ARBA00023001"/>
    </source>
</evidence>
<dbReference type="NCBIfam" id="TIGR03356">
    <property type="entry name" value="BGL"/>
    <property type="match status" value="1"/>
</dbReference>
<dbReference type="PRINTS" id="PR00131">
    <property type="entry name" value="GLHYDRLASE1"/>
</dbReference>
<dbReference type="Gene3D" id="3.20.20.80">
    <property type="entry name" value="Glycosidases"/>
    <property type="match status" value="1"/>
</dbReference>
<evidence type="ECO:0000256" key="8">
    <source>
        <dbReference type="ARBA" id="ARBA00023326"/>
    </source>
</evidence>
<dbReference type="PANTHER" id="PTHR10353:SF36">
    <property type="entry name" value="LP05116P"/>
    <property type="match status" value="1"/>
</dbReference>
<evidence type="ECO:0000256" key="3">
    <source>
        <dbReference type="ARBA" id="ARBA00012744"/>
    </source>
</evidence>
<keyword evidence="5" id="KW-0136">Cellulose degradation</keyword>
<dbReference type="InterPro" id="IPR017736">
    <property type="entry name" value="Glyco_hydro_1_beta-glucosidase"/>
</dbReference>
<evidence type="ECO:0000256" key="7">
    <source>
        <dbReference type="ARBA" id="ARBA00023295"/>
    </source>
</evidence>
<evidence type="ECO:0000256" key="4">
    <source>
        <dbReference type="ARBA" id="ARBA00022801"/>
    </source>
</evidence>